<dbReference type="GO" id="GO:0140078">
    <property type="term" value="F:class I DNA-(apurinic or apyrimidinic site) endonuclease activity"/>
    <property type="evidence" value="ECO:0007669"/>
    <property type="project" value="UniProtKB-EC"/>
</dbReference>
<accession>A0A1G8W9S4</accession>
<dbReference type="PANTHER" id="PTHR22993">
    <property type="entry name" value="FORMAMIDOPYRIMIDINE-DNA GLYCOSYLASE"/>
    <property type="match status" value="1"/>
</dbReference>
<keyword evidence="13 15" id="KW-0326">Glycosidase</keyword>
<evidence type="ECO:0000259" key="17">
    <source>
        <dbReference type="PROSITE" id="PS51068"/>
    </source>
</evidence>
<comment type="function">
    <text evidence="15">Involved in base excision repair of DNA damaged by oxidation or by mutagenic agents. Acts as DNA glycosylase that recognizes and removes damaged bases. Has a preference for oxidized purines, such as 7,8-dihydro-8-oxoguanine (8-oxoG). Has AP (apurinic/apyrimidinic) lyase activity and introduces nicks in the DNA strand. Cleaves the DNA backbone by beta-delta elimination to generate a single-strand break at the site of the removed base with both 3'- and 5'-phosphates.</text>
</comment>
<evidence type="ECO:0000256" key="1">
    <source>
        <dbReference type="ARBA" id="ARBA00001668"/>
    </source>
</evidence>
<name>A0A1G8W9S4_9LACT</name>
<evidence type="ECO:0000256" key="5">
    <source>
        <dbReference type="ARBA" id="ARBA00022763"/>
    </source>
</evidence>
<protein>
    <recommendedName>
        <fullName evidence="15">Formamidopyrimidine-DNA glycosylase</fullName>
        <shortName evidence="15">Fapy-DNA glycosylase</shortName>
        <ecNumber evidence="15">3.2.2.23</ecNumber>
    </recommendedName>
    <alternativeName>
        <fullName evidence="15">DNA-(apurinic or apyrimidinic site) lyase MutM</fullName>
        <shortName evidence="15">AP lyase MutM</shortName>
        <ecNumber evidence="15">4.2.99.18</ecNumber>
    </alternativeName>
</protein>
<evidence type="ECO:0000256" key="6">
    <source>
        <dbReference type="ARBA" id="ARBA00022771"/>
    </source>
</evidence>
<dbReference type="InterPro" id="IPR010979">
    <property type="entry name" value="Ribosomal_uS13-like_H2TH"/>
</dbReference>
<evidence type="ECO:0000256" key="2">
    <source>
        <dbReference type="ARBA" id="ARBA00009409"/>
    </source>
</evidence>
<dbReference type="SMART" id="SM00898">
    <property type="entry name" value="Fapy_DNA_glyco"/>
    <property type="match status" value="1"/>
</dbReference>
<comment type="similarity">
    <text evidence="2 15">Belongs to the FPG family.</text>
</comment>
<dbReference type="AlphaFoldDB" id="A0A1G8W9S4"/>
<evidence type="ECO:0000256" key="3">
    <source>
        <dbReference type="ARBA" id="ARBA00011245"/>
    </source>
</evidence>
<feature type="binding site" evidence="15">
    <location>
        <position position="92"/>
    </location>
    <ligand>
        <name>DNA</name>
        <dbReference type="ChEBI" id="CHEBI:16991"/>
    </ligand>
</feature>
<dbReference type="EC" id="4.2.99.18" evidence="15"/>
<dbReference type="InterPro" id="IPR020629">
    <property type="entry name" value="FPG_Glyclase"/>
</dbReference>
<dbReference type="SMART" id="SM01232">
    <property type="entry name" value="H2TH"/>
    <property type="match status" value="1"/>
</dbReference>
<keyword evidence="10 15" id="KW-0234">DNA repair</keyword>
<keyword evidence="9 15" id="KW-0238">DNA-binding</keyword>
<dbReference type="CDD" id="cd08966">
    <property type="entry name" value="EcFpg-like_N"/>
    <property type="match status" value="1"/>
</dbReference>
<dbReference type="PROSITE" id="PS51066">
    <property type="entry name" value="ZF_FPG_2"/>
    <property type="match status" value="1"/>
</dbReference>
<evidence type="ECO:0000256" key="14">
    <source>
        <dbReference type="ARBA" id="ARBA00044632"/>
    </source>
</evidence>
<dbReference type="Gene3D" id="3.20.190.10">
    <property type="entry name" value="MutM-like, N-terminal"/>
    <property type="match status" value="1"/>
</dbReference>
<feature type="active site" description="Proton donor; for beta-elimination activity" evidence="15">
    <location>
        <position position="59"/>
    </location>
</feature>
<dbReference type="EMBL" id="FNFK01000003">
    <property type="protein sequence ID" value="SDJ74953.1"/>
    <property type="molecule type" value="Genomic_DNA"/>
</dbReference>
<dbReference type="InterPro" id="IPR015886">
    <property type="entry name" value="H2TH_FPG"/>
</dbReference>
<feature type="domain" description="FPG-type" evidence="16">
    <location>
        <begin position="239"/>
        <end position="273"/>
    </location>
</feature>
<evidence type="ECO:0000259" key="16">
    <source>
        <dbReference type="PROSITE" id="PS51066"/>
    </source>
</evidence>
<evidence type="ECO:0000256" key="8">
    <source>
        <dbReference type="ARBA" id="ARBA00022833"/>
    </source>
</evidence>
<dbReference type="InterPro" id="IPR000214">
    <property type="entry name" value="Znf_DNA_glyclase/AP_lyase"/>
</dbReference>
<evidence type="ECO:0000313" key="19">
    <source>
        <dbReference type="Proteomes" id="UP000199433"/>
    </source>
</evidence>
<dbReference type="Pfam" id="PF01149">
    <property type="entry name" value="Fapy_DNA_glyco"/>
    <property type="match status" value="1"/>
</dbReference>
<dbReference type="SUPFAM" id="SSF81624">
    <property type="entry name" value="N-terminal domain of MutM-like DNA repair proteins"/>
    <property type="match status" value="1"/>
</dbReference>
<dbReference type="Pfam" id="PF06827">
    <property type="entry name" value="zf-FPG_IleRS"/>
    <property type="match status" value="1"/>
</dbReference>
<keyword evidence="6 15" id="KW-0863">Zinc-finger</keyword>
<dbReference type="NCBIfam" id="TIGR00577">
    <property type="entry name" value="fpg"/>
    <property type="match status" value="1"/>
</dbReference>
<evidence type="ECO:0000256" key="9">
    <source>
        <dbReference type="ARBA" id="ARBA00023125"/>
    </source>
</evidence>
<dbReference type="InterPro" id="IPR035937">
    <property type="entry name" value="FPG_N"/>
</dbReference>
<dbReference type="SUPFAM" id="SSF57716">
    <property type="entry name" value="Glucocorticoid receptor-like (DNA-binding domain)"/>
    <property type="match status" value="1"/>
</dbReference>
<dbReference type="InterPro" id="IPR012319">
    <property type="entry name" value="FPG_cat"/>
</dbReference>
<evidence type="ECO:0000256" key="4">
    <source>
        <dbReference type="ARBA" id="ARBA00022723"/>
    </source>
</evidence>
<proteinExistence type="inferred from homology"/>
<evidence type="ECO:0000256" key="15">
    <source>
        <dbReference type="HAMAP-Rule" id="MF_00103"/>
    </source>
</evidence>
<reference evidence="19" key="1">
    <citation type="submission" date="2016-10" db="EMBL/GenBank/DDBJ databases">
        <authorList>
            <person name="Varghese N."/>
            <person name="Submissions S."/>
        </authorList>
    </citation>
    <scope>NUCLEOTIDE SEQUENCE [LARGE SCALE GENOMIC DNA]</scope>
    <source>
        <strain evidence="19">DSM 19181</strain>
    </source>
</reference>
<evidence type="ECO:0000256" key="10">
    <source>
        <dbReference type="ARBA" id="ARBA00023204"/>
    </source>
</evidence>
<keyword evidence="19" id="KW-1185">Reference proteome</keyword>
<sequence length="273" mass="30728">MPELPEVESVRNGLVDLVSERTIGKVTVRWDNIIKEPKIELFQKSLEGQTIETIRRRGKFLLFILTDYVLISHLRMEGKFRLEVEGTPLTKHTHVIFSLNGGQELRYLDVRKFGKMSLVSKKELLTHPSLTSLGPEPVEEELSIDWMVEYLKGKKRAVKACLLDQKLVAGVGNIYADEILYDAGIRPNRSASSLTDEEISVLRSSIVRIMKEAVEAGGTTIRTYANAYGREGSYQNSLRIYGKVGSDCPICHSPFIKTKVAQRGTHFCPVCQS</sequence>
<comment type="catalytic activity">
    <reaction evidence="1 15">
        <text>Hydrolysis of DNA containing ring-opened 7-methylguanine residues, releasing 2,6-diamino-4-hydroxy-5-(N-methyl)formamidopyrimidine.</text>
        <dbReference type="EC" id="3.2.2.23"/>
    </reaction>
</comment>
<dbReference type="GO" id="GO:0006284">
    <property type="term" value="P:base-excision repair"/>
    <property type="evidence" value="ECO:0007669"/>
    <property type="project" value="InterPro"/>
</dbReference>
<comment type="cofactor">
    <cofactor evidence="15">
        <name>Zn(2+)</name>
        <dbReference type="ChEBI" id="CHEBI:29105"/>
    </cofactor>
    <text evidence="15">Binds 1 zinc ion per subunit.</text>
</comment>
<dbReference type="EC" id="3.2.2.23" evidence="15"/>
<dbReference type="GO" id="GO:0034039">
    <property type="term" value="F:8-oxo-7,8-dihydroguanine DNA N-glycosylase activity"/>
    <property type="evidence" value="ECO:0007669"/>
    <property type="project" value="TreeGrafter"/>
</dbReference>
<dbReference type="RefSeq" id="WP_091264684.1">
    <property type="nucleotide sequence ID" value="NZ_FNFK01000003.1"/>
</dbReference>
<gene>
    <name evidence="15" type="primary">mutM</name>
    <name evidence="15" type="synonym">fpg</name>
    <name evidence="18" type="ORF">SAMN04488098_100376</name>
</gene>
<evidence type="ECO:0000256" key="7">
    <source>
        <dbReference type="ARBA" id="ARBA00022801"/>
    </source>
</evidence>
<feature type="binding site" evidence="15">
    <location>
        <position position="111"/>
    </location>
    <ligand>
        <name>DNA</name>
        <dbReference type="ChEBI" id="CHEBI:16991"/>
    </ligand>
</feature>
<dbReference type="InterPro" id="IPR010663">
    <property type="entry name" value="Znf_FPG/IleRS"/>
</dbReference>
<dbReference type="GO" id="GO:0003684">
    <property type="term" value="F:damaged DNA binding"/>
    <property type="evidence" value="ECO:0007669"/>
    <property type="project" value="InterPro"/>
</dbReference>
<dbReference type="PANTHER" id="PTHR22993:SF9">
    <property type="entry name" value="FORMAMIDOPYRIMIDINE-DNA GLYCOSYLASE"/>
    <property type="match status" value="1"/>
</dbReference>
<feature type="binding site" evidence="15">
    <location>
        <position position="154"/>
    </location>
    <ligand>
        <name>DNA</name>
        <dbReference type="ChEBI" id="CHEBI:16991"/>
    </ligand>
</feature>
<feature type="active site" description="Proton donor" evidence="15">
    <location>
        <position position="3"/>
    </location>
</feature>
<dbReference type="STRING" id="426701.SAMN04488098_100376"/>
<dbReference type="OrthoDB" id="9800855at2"/>
<feature type="domain" description="Formamidopyrimidine-DNA glycosylase catalytic" evidence="17">
    <location>
        <begin position="2"/>
        <end position="114"/>
    </location>
</feature>
<dbReference type="Proteomes" id="UP000199433">
    <property type="component" value="Unassembled WGS sequence"/>
</dbReference>
<dbReference type="GO" id="GO:0003690">
    <property type="term" value="F:double-stranded DNA binding"/>
    <property type="evidence" value="ECO:0007669"/>
    <property type="project" value="UniProtKB-ARBA"/>
</dbReference>
<organism evidence="18 19">
    <name type="scientific">Alkalibacterium thalassium</name>
    <dbReference type="NCBI Taxonomy" id="426701"/>
    <lineage>
        <taxon>Bacteria</taxon>
        <taxon>Bacillati</taxon>
        <taxon>Bacillota</taxon>
        <taxon>Bacilli</taxon>
        <taxon>Lactobacillales</taxon>
        <taxon>Carnobacteriaceae</taxon>
        <taxon>Alkalibacterium</taxon>
    </lineage>
</organism>
<keyword evidence="8 15" id="KW-0862">Zinc</keyword>
<dbReference type="GO" id="GO:0008270">
    <property type="term" value="F:zinc ion binding"/>
    <property type="evidence" value="ECO:0007669"/>
    <property type="project" value="UniProtKB-UniRule"/>
</dbReference>
<dbReference type="Pfam" id="PF06831">
    <property type="entry name" value="H2TH"/>
    <property type="match status" value="1"/>
</dbReference>
<evidence type="ECO:0000313" key="18">
    <source>
        <dbReference type="EMBL" id="SDJ74953.1"/>
    </source>
</evidence>
<evidence type="ECO:0000256" key="11">
    <source>
        <dbReference type="ARBA" id="ARBA00023239"/>
    </source>
</evidence>
<feature type="active site" description="Proton donor; for delta-elimination activity" evidence="15">
    <location>
        <position position="263"/>
    </location>
</feature>
<keyword evidence="5 15" id="KW-0227">DNA damage</keyword>
<dbReference type="NCBIfam" id="NF002211">
    <property type="entry name" value="PRK01103.1"/>
    <property type="match status" value="1"/>
</dbReference>
<evidence type="ECO:0000256" key="12">
    <source>
        <dbReference type="ARBA" id="ARBA00023268"/>
    </source>
</evidence>
<keyword evidence="12 15" id="KW-0511">Multifunctional enzyme</keyword>
<dbReference type="PROSITE" id="PS51068">
    <property type="entry name" value="FPG_CAT"/>
    <property type="match status" value="1"/>
</dbReference>
<keyword evidence="7 15" id="KW-0378">Hydrolase</keyword>
<dbReference type="HAMAP" id="MF_00103">
    <property type="entry name" value="Fapy_DNA_glycosyl"/>
    <property type="match status" value="1"/>
</dbReference>
<dbReference type="SUPFAM" id="SSF46946">
    <property type="entry name" value="S13-like H2TH domain"/>
    <property type="match status" value="1"/>
</dbReference>
<comment type="subunit">
    <text evidence="3 15">Monomer.</text>
</comment>
<dbReference type="FunFam" id="1.10.8.50:FF:000003">
    <property type="entry name" value="Formamidopyrimidine-DNA glycosylase"/>
    <property type="match status" value="1"/>
</dbReference>
<evidence type="ECO:0000256" key="13">
    <source>
        <dbReference type="ARBA" id="ARBA00023295"/>
    </source>
</evidence>
<dbReference type="Gene3D" id="1.10.8.50">
    <property type="match status" value="1"/>
</dbReference>
<comment type="catalytic activity">
    <reaction evidence="14 15">
        <text>2'-deoxyribonucleotide-(2'-deoxyribose 5'-phosphate)-2'-deoxyribonucleotide-DNA = a 3'-end 2'-deoxyribonucleotide-(2,3-dehydro-2,3-deoxyribose 5'-phosphate)-DNA + a 5'-end 5'-phospho-2'-deoxyribonucleoside-DNA + H(+)</text>
        <dbReference type="Rhea" id="RHEA:66592"/>
        <dbReference type="Rhea" id="RHEA-COMP:13180"/>
        <dbReference type="Rhea" id="RHEA-COMP:16897"/>
        <dbReference type="Rhea" id="RHEA-COMP:17067"/>
        <dbReference type="ChEBI" id="CHEBI:15378"/>
        <dbReference type="ChEBI" id="CHEBI:136412"/>
        <dbReference type="ChEBI" id="CHEBI:157695"/>
        <dbReference type="ChEBI" id="CHEBI:167181"/>
        <dbReference type="EC" id="4.2.99.18"/>
    </reaction>
</comment>
<keyword evidence="11 15" id="KW-0456">Lyase</keyword>
<keyword evidence="4 15" id="KW-0479">Metal-binding</keyword>
<feature type="active site" description="Schiff-base intermediate with DNA" evidence="15">
    <location>
        <position position="2"/>
    </location>
</feature>